<name>A0A1M7YIB1_9BACT</name>
<keyword evidence="7" id="KW-0762">Sugar transport</keyword>
<dbReference type="Proteomes" id="UP000184603">
    <property type="component" value="Unassembled WGS sequence"/>
</dbReference>
<evidence type="ECO:0000256" key="2">
    <source>
        <dbReference type="ARBA" id="ARBA00022475"/>
    </source>
</evidence>
<feature type="transmembrane region" description="Helical" evidence="6">
    <location>
        <begin position="285"/>
        <end position="304"/>
    </location>
</feature>
<comment type="subcellular location">
    <subcellularLocation>
        <location evidence="1">Cell membrane</location>
        <topology evidence="1">Multi-pass membrane protein</topology>
    </subcellularLocation>
</comment>
<evidence type="ECO:0000256" key="3">
    <source>
        <dbReference type="ARBA" id="ARBA00022692"/>
    </source>
</evidence>
<keyword evidence="5 6" id="KW-0472">Membrane</keyword>
<organism evidence="7 8">
    <name type="scientific">Desulfopila aestuarii DSM 18488</name>
    <dbReference type="NCBI Taxonomy" id="1121416"/>
    <lineage>
        <taxon>Bacteria</taxon>
        <taxon>Pseudomonadati</taxon>
        <taxon>Thermodesulfobacteriota</taxon>
        <taxon>Desulfobulbia</taxon>
        <taxon>Desulfobulbales</taxon>
        <taxon>Desulfocapsaceae</taxon>
        <taxon>Desulfopila</taxon>
    </lineage>
</organism>
<evidence type="ECO:0000256" key="1">
    <source>
        <dbReference type="ARBA" id="ARBA00004651"/>
    </source>
</evidence>
<keyword evidence="8" id="KW-1185">Reference proteome</keyword>
<sequence length="318" mass="33548">MELIIQDIGFIIGTTLMYATPLIFTALGGVITERSGVVNIGLEGMMFFGAFVGAAVAYFSGSPWLGLLCAAFGGTFWGLIHAIACVSFRAEQIVSGIAINFLGAGSALFISRLVFDGATQTLTVVNKIPQPLAFLFGEGKMFSSSGFMGLVFNQFATVYLAFFMVALVWFVLYKTRLGMRVRAVGENPEAANTLGIDVIKIRYGAVMMSGFFAGMGGAAMSIAVVSRFSNTLISGHGFIALAAMIFGKWKPQGALLACLLFGAAKGFEIYLGAKGVPVAGDVLAMLPYVLTLVILVSFVGKTTAPAAIGKIYEKGDHI</sequence>
<keyword evidence="4 6" id="KW-1133">Transmembrane helix</keyword>
<feature type="transmembrane region" description="Helical" evidence="6">
    <location>
        <begin position="6"/>
        <end position="30"/>
    </location>
</feature>
<dbReference type="GO" id="GO:0022857">
    <property type="term" value="F:transmembrane transporter activity"/>
    <property type="evidence" value="ECO:0007669"/>
    <property type="project" value="InterPro"/>
</dbReference>
<dbReference type="PANTHER" id="PTHR43370:SF1">
    <property type="entry name" value="GUANOSINE ABC TRANSPORTER PERMEASE PROTEIN NUPQ"/>
    <property type="match status" value="1"/>
</dbReference>
<gene>
    <name evidence="7" type="ORF">SAMN02745220_04535</name>
</gene>
<dbReference type="RefSeq" id="WP_073615951.1">
    <property type="nucleotide sequence ID" value="NZ_FRFE01000035.1"/>
</dbReference>
<feature type="transmembrane region" description="Helical" evidence="6">
    <location>
        <begin position="64"/>
        <end position="86"/>
    </location>
</feature>
<dbReference type="EMBL" id="FRFE01000035">
    <property type="protein sequence ID" value="SHO52377.1"/>
    <property type="molecule type" value="Genomic_DNA"/>
</dbReference>
<feature type="transmembrane region" description="Helical" evidence="6">
    <location>
        <begin position="37"/>
        <end position="58"/>
    </location>
</feature>
<dbReference type="AlphaFoldDB" id="A0A1M7YIB1"/>
<keyword evidence="2" id="KW-1003">Cell membrane</keyword>
<feature type="transmembrane region" description="Helical" evidence="6">
    <location>
        <begin position="93"/>
        <end position="115"/>
    </location>
</feature>
<dbReference type="PANTHER" id="PTHR43370">
    <property type="entry name" value="SUGAR ABC TRANSPORTER INTEGRAL MEMBRANE PROTEIN-RELATED"/>
    <property type="match status" value="1"/>
</dbReference>
<dbReference type="STRING" id="1121416.SAMN02745220_04535"/>
<feature type="transmembrane region" description="Helical" evidence="6">
    <location>
        <begin position="254"/>
        <end position="273"/>
    </location>
</feature>
<dbReference type="OrthoDB" id="9809785at2"/>
<protein>
    <submittedName>
        <fullName evidence="7">Simple sugar transport system permease protein</fullName>
    </submittedName>
</protein>
<evidence type="ECO:0000256" key="5">
    <source>
        <dbReference type="ARBA" id="ARBA00023136"/>
    </source>
</evidence>
<evidence type="ECO:0000313" key="8">
    <source>
        <dbReference type="Proteomes" id="UP000184603"/>
    </source>
</evidence>
<feature type="transmembrane region" description="Helical" evidence="6">
    <location>
        <begin position="203"/>
        <end position="225"/>
    </location>
</feature>
<reference evidence="7 8" key="1">
    <citation type="submission" date="2016-12" db="EMBL/GenBank/DDBJ databases">
        <authorList>
            <person name="Song W.-J."/>
            <person name="Kurnit D.M."/>
        </authorList>
    </citation>
    <scope>NUCLEOTIDE SEQUENCE [LARGE SCALE GENOMIC DNA]</scope>
    <source>
        <strain evidence="7 8">DSM 18488</strain>
    </source>
</reference>
<accession>A0A1M7YIB1</accession>
<evidence type="ECO:0000256" key="4">
    <source>
        <dbReference type="ARBA" id="ARBA00022989"/>
    </source>
</evidence>
<keyword evidence="3 6" id="KW-0812">Transmembrane</keyword>
<evidence type="ECO:0000256" key="6">
    <source>
        <dbReference type="SAM" id="Phobius"/>
    </source>
</evidence>
<dbReference type="Pfam" id="PF02653">
    <property type="entry name" value="BPD_transp_2"/>
    <property type="match status" value="1"/>
</dbReference>
<keyword evidence="7" id="KW-0813">Transport</keyword>
<feature type="transmembrane region" description="Helical" evidence="6">
    <location>
        <begin position="231"/>
        <end position="247"/>
    </location>
</feature>
<dbReference type="GO" id="GO:0005886">
    <property type="term" value="C:plasma membrane"/>
    <property type="evidence" value="ECO:0007669"/>
    <property type="project" value="UniProtKB-SubCell"/>
</dbReference>
<evidence type="ECO:0000313" key="7">
    <source>
        <dbReference type="EMBL" id="SHO52377.1"/>
    </source>
</evidence>
<dbReference type="InterPro" id="IPR001851">
    <property type="entry name" value="ABC_transp_permease"/>
</dbReference>
<proteinExistence type="predicted"/>
<feature type="transmembrane region" description="Helical" evidence="6">
    <location>
        <begin position="151"/>
        <end position="172"/>
    </location>
</feature>
<dbReference type="CDD" id="cd06580">
    <property type="entry name" value="TM_PBP1_transp_TpRbsC_like"/>
    <property type="match status" value="1"/>
</dbReference>